<comment type="caution">
    <text evidence="1">The sequence shown here is derived from an EMBL/GenBank/DDBJ whole genome shotgun (WGS) entry which is preliminary data.</text>
</comment>
<dbReference type="RefSeq" id="WP_111158584.1">
    <property type="nucleotide sequence ID" value="NZ_PCDP01000001.1"/>
</dbReference>
<evidence type="ECO:0000313" key="1">
    <source>
        <dbReference type="EMBL" id="PZM17255.1"/>
    </source>
</evidence>
<evidence type="ECO:0000313" key="2">
    <source>
        <dbReference type="Proteomes" id="UP000248925"/>
    </source>
</evidence>
<dbReference type="Proteomes" id="UP000248925">
    <property type="component" value="Unassembled WGS sequence"/>
</dbReference>
<dbReference type="OrthoDB" id="8279132at2"/>
<proteinExistence type="predicted"/>
<sequence length="67" mass="7396">MISEFKNKLVEAIQQRADGYHAVGIMNVLQALSLPEIPGLIYSHPDASKANVGVTVSRQELREMACR</sequence>
<gene>
    <name evidence="1" type="ORF">CPY51_03245</name>
</gene>
<dbReference type="AlphaFoldDB" id="A0A2W4D5H5"/>
<reference evidence="1 2" key="1">
    <citation type="journal article" date="2018" name="Sci. Rep.">
        <title>Rhizobium tumorigenes sp. nov., a novel plant tumorigenic bacterium isolated from cane gall tumors on thornless blackberry.</title>
        <authorList>
            <person name="Kuzmanovi N."/>
            <person name="Smalla K."/>
            <person name="Gronow S."/>
            <person name="PuBawska J."/>
        </authorList>
    </citation>
    <scope>NUCLEOTIDE SEQUENCE [LARGE SCALE GENOMIC DNA]</scope>
    <source>
        <strain evidence="1 2">CCBAU 85046</strain>
    </source>
</reference>
<dbReference type="EMBL" id="PCDP01000001">
    <property type="protein sequence ID" value="PZM17255.1"/>
    <property type="molecule type" value="Genomic_DNA"/>
</dbReference>
<organism evidence="1 2">
    <name type="scientific">Rhizobium tubonense</name>
    <dbReference type="NCBI Taxonomy" id="484088"/>
    <lineage>
        <taxon>Bacteria</taxon>
        <taxon>Pseudomonadati</taxon>
        <taxon>Pseudomonadota</taxon>
        <taxon>Alphaproteobacteria</taxon>
        <taxon>Hyphomicrobiales</taxon>
        <taxon>Rhizobiaceae</taxon>
        <taxon>Rhizobium/Agrobacterium group</taxon>
        <taxon>Rhizobium</taxon>
    </lineage>
</organism>
<keyword evidence="2" id="KW-1185">Reference proteome</keyword>
<protein>
    <submittedName>
        <fullName evidence="1">Uncharacterized protein</fullName>
    </submittedName>
</protein>
<accession>A0A2W4D5H5</accession>
<name>A0A2W4D5H5_9HYPH</name>